<proteinExistence type="inferred from homology"/>
<evidence type="ECO:0000256" key="2">
    <source>
        <dbReference type="SAM" id="MobiDB-lite"/>
    </source>
</evidence>
<dbReference type="EMBL" id="AM746676">
    <property type="protein sequence ID" value="CAN98449.1"/>
    <property type="molecule type" value="Genomic_DNA"/>
</dbReference>
<keyword evidence="3" id="KW-0812">Transmembrane</keyword>
<evidence type="ECO:0000256" key="3">
    <source>
        <dbReference type="SAM" id="Phobius"/>
    </source>
</evidence>
<comment type="similarity">
    <text evidence="1">Belongs to the protein kinase superfamily. ADCK protein kinase family.</text>
</comment>
<dbReference type="Pfam" id="PF03109">
    <property type="entry name" value="ABC1"/>
    <property type="match status" value="1"/>
</dbReference>
<keyword evidence="3" id="KW-0472">Membrane</keyword>
<dbReference type="InterPro" id="IPR011009">
    <property type="entry name" value="Kinase-like_dom_sf"/>
</dbReference>
<reference evidence="5 6" key="1">
    <citation type="journal article" date="2007" name="Nat. Biotechnol.">
        <title>Complete genome sequence of the myxobacterium Sorangium cellulosum.</title>
        <authorList>
            <person name="Schneiker S."/>
            <person name="Perlova O."/>
            <person name="Kaiser O."/>
            <person name="Gerth K."/>
            <person name="Alici A."/>
            <person name="Altmeyer M.O."/>
            <person name="Bartels D."/>
            <person name="Bekel T."/>
            <person name="Beyer S."/>
            <person name="Bode E."/>
            <person name="Bode H.B."/>
            <person name="Bolten C.J."/>
            <person name="Choudhuri J.V."/>
            <person name="Doss S."/>
            <person name="Elnakady Y.A."/>
            <person name="Frank B."/>
            <person name="Gaigalat L."/>
            <person name="Goesmann A."/>
            <person name="Groeger C."/>
            <person name="Gross F."/>
            <person name="Jelsbak L."/>
            <person name="Jelsbak L."/>
            <person name="Kalinowski J."/>
            <person name="Kegler C."/>
            <person name="Knauber T."/>
            <person name="Konietzny S."/>
            <person name="Kopp M."/>
            <person name="Krause L."/>
            <person name="Krug D."/>
            <person name="Linke B."/>
            <person name="Mahmud T."/>
            <person name="Martinez-Arias R."/>
            <person name="McHardy A.C."/>
            <person name="Merai M."/>
            <person name="Meyer F."/>
            <person name="Mormann S."/>
            <person name="Munoz-Dorado J."/>
            <person name="Perez J."/>
            <person name="Pradella S."/>
            <person name="Rachid S."/>
            <person name="Raddatz G."/>
            <person name="Rosenau F."/>
            <person name="Rueckert C."/>
            <person name="Sasse F."/>
            <person name="Scharfe M."/>
            <person name="Schuster S.C."/>
            <person name="Suen G."/>
            <person name="Treuner-Lange A."/>
            <person name="Velicer G.J."/>
            <person name="Vorholter F.-J."/>
            <person name="Weissman K.J."/>
            <person name="Welch R.D."/>
            <person name="Wenzel S.C."/>
            <person name="Whitworth D.E."/>
            <person name="Wilhelm S."/>
            <person name="Wittmann C."/>
            <person name="Bloecker H."/>
            <person name="Puehler A."/>
            <person name="Mueller R."/>
        </authorList>
    </citation>
    <scope>NUCLEOTIDE SEQUENCE [LARGE SCALE GENOMIC DNA]</scope>
    <source>
        <strain evidence="6">So ce56</strain>
    </source>
</reference>
<gene>
    <name evidence="5" type="ordered locus">sce8279</name>
</gene>
<dbReference type="CDD" id="cd05121">
    <property type="entry name" value="ABC1_ADCK3-like"/>
    <property type="match status" value="1"/>
</dbReference>
<feature type="transmembrane region" description="Helical" evidence="3">
    <location>
        <begin position="12"/>
        <end position="35"/>
    </location>
</feature>
<dbReference type="HOGENOM" id="CLU_006533_0_3_7"/>
<evidence type="ECO:0000313" key="5">
    <source>
        <dbReference type="EMBL" id="CAN98449.1"/>
    </source>
</evidence>
<evidence type="ECO:0000313" key="6">
    <source>
        <dbReference type="Proteomes" id="UP000002139"/>
    </source>
</evidence>
<protein>
    <submittedName>
        <fullName evidence="5">Membrane protein</fullName>
    </submittedName>
</protein>
<evidence type="ECO:0000259" key="4">
    <source>
        <dbReference type="Pfam" id="PF03109"/>
    </source>
</evidence>
<dbReference type="PANTHER" id="PTHR10566:SF113">
    <property type="entry name" value="PROTEIN ACTIVITY OF BC1 COMPLEX KINASE 7, CHLOROPLASTIC"/>
    <property type="match status" value="1"/>
</dbReference>
<dbReference type="InterPro" id="IPR004147">
    <property type="entry name" value="ABC1_dom"/>
</dbReference>
<dbReference type="AlphaFoldDB" id="A9FNR4"/>
<feature type="domain" description="ABC1 atypical kinase-like" evidence="4">
    <location>
        <begin position="101"/>
        <end position="348"/>
    </location>
</feature>
<dbReference type="Proteomes" id="UP000002139">
    <property type="component" value="Chromosome"/>
</dbReference>
<dbReference type="eggNOG" id="COG0661">
    <property type="taxonomic scope" value="Bacteria"/>
</dbReference>
<keyword evidence="6" id="KW-1185">Reference proteome</keyword>
<dbReference type="KEGG" id="scl:sce8279"/>
<name>A9FNR4_SORC5</name>
<keyword evidence="3" id="KW-1133">Transmembrane helix</keyword>
<dbReference type="InterPro" id="IPR050154">
    <property type="entry name" value="UbiB_kinase"/>
</dbReference>
<evidence type="ECO:0000256" key="1">
    <source>
        <dbReference type="ARBA" id="ARBA00009670"/>
    </source>
</evidence>
<feature type="region of interest" description="Disordered" evidence="2">
    <location>
        <begin position="461"/>
        <end position="481"/>
    </location>
</feature>
<dbReference type="SUPFAM" id="SSF56112">
    <property type="entry name" value="Protein kinase-like (PK-like)"/>
    <property type="match status" value="1"/>
</dbReference>
<sequence length="481" mass="53829">MPHMTLAVRLFRALLAFSVILTSYLIQLGLVRVFVRRLGRGSPAGEPPRWLVARRARVDQNNARRLLRVMLQLRGVFIKLGQVLSIMGGFLPRAYGKELEQLQDQVPPHPFSDLEAALRASFGRSAGELFASIERAPLAAASLGQVHVARLRDGRKVAVKFLYPGIRGIIAVDLRVLRLAILVYKRFVPVGHIERVHESLVDLLRRETDYLHEAACMERMAQNFEGDAGIAFPEVVHELTTRDVLTMTFMEGIKITRLDALRSAGVEPSDVALRLVQAFYKMLFADRFFHADPHPGNFLVAARSAEEGGGFRLVVLDFGASCEARDELIDGLLDILKGIFAQDDAAVVRGFRRMGFVAPGGNDALLERTVKTYFAKLLKIRDRTPAALMRARPEQLERLADPELERGELQELMRSFEYPEDWFYVERACVLLFWLAAQIDPHLDTMAAGFPYLMPLMAQREAKTGAGSDGSDPAPRRSPAE</sequence>
<accession>A9FNR4</accession>
<organism evidence="5 6">
    <name type="scientific">Sorangium cellulosum (strain So ce56)</name>
    <name type="common">Polyangium cellulosum (strain So ce56)</name>
    <dbReference type="NCBI Taxonomy" id="448385"/>
    <lineage>
        <taxon>Bacteria</taxon>
        <taxon>Pseudomonadati</taxon>
        <taxon>Myxococcota</taxon>
        <taxon>Polyangia</taxon>
        <taxon>Polyangiales</taxon>
        <taxon>Polyangiaceae</taxon>
        <taxon>Sorangium</taxon>
    </lineage>
</organism>
<dbReference type="PANTHER" id="PTHR10566">
    <property type="entry name" value="CHAPERONE-ACTIVITY OF BC1 COMPLEX CABC1 -RELATED"/>
    <property type="match status" value="1"/>
</dbReference>
<dbReference type="STRING" id="448385.sce8279"/>